<dbReference type="Pfam" id="PF00270">
    <property type="entry name" value="DEAD"/>
    <property type="match status" value="1"/>
</dbReference>
<keyword evidence="2" id="KW-0347">Helicase</keyword>
<keyword evidence="2" id="KW-0547">Nucleotide-binding</keyword>
<gene>
    <name evidence="2" type="ORF">TSPGSL018_12399</name>
</gene>
<protein>
    <submittedName>
        <fullName evidence="2">Atp-dependent rna helicase</fullName>
    </submittedName>
</protein>
<organism evidence="2">
    <name type="scientific">Tetraselmis sp. GSL018</name>
    <dbReference type="NCBI Taxonomy" id="582737"/>
    <lineage>
        <taxon>Eukaryota</taxon>
        <taxon>Viridiplantae</taxon>
        <taxon>Chlorophyta</taxon>
        <taxon>core chlorophytes</taxon>
        <taxon>Chlorodendrophyceae</taxon>
        <taxon>Chlorodendrales</taxon>
        <taxon>Chlorodendraceae</taxon>
        <taxon>Tetraselmis</taxon>
    </lineage>
</organism>
<dbReference type="PANTHER" id="PTHR47957">
    <property type="entry name" value="ATP-DEPENDENT HELICASE HRQ1"/>
    <property type="match status" value="1"/>
</dbReference>
<dbReference type="GO" id="GO:0003676">
    <property type="term" value="F:nucleic acid binding"/>
    <property type="evidence" value="ECO:0007669"/>
    <property type="project" value="InterPro"/>
</dbReference>
<dbReference type="GO" id="GO:0006289">
    <property type="term" value="P:nucleotide-excision repair"/>
    <property type="evidence" value="ECO:0007669"/>
    <property type="project" value="TreeGrafter"/>
</dbReference>
<evidence type="ECO:0000259" key="1">
    <source>
        <dbReference type="Pfam" id="PF00270"/>
    </source>
</evidence>
<feature type="domain" description="DEAD/DEAH-box helicase" evidence="1">
    <location>
        <begin position="344"/>
        <end position="443"/>
    </location>
</feature>
<dbReference type="GO" id="GO:0036297">
    <property type="term" value="P:interstrand cross-link repair"/>
    <property type="evidence" value="ECO:0007669"/>
    <property type="project" value="TreeGrafter"/>
</dbReference>
<keyword evidence="2" id="KW-0378">Hydrolase</keyword>
<dbReference type="AlphaFoldDB" id="A0A061S334"/>
<dbReference type="InterPro" id="IPR011545">
    <property type="entry name" value="DEAD/DEAH_box_helicase_dom"/>
</dbReference>
<dbReference type="GO" id="GO:0005524">
    <property type="term" value="F:ATP binding"/>
    <property type="evidence" value="ECO:0007669"/>
    <property type="project" value="InterPro"/>
</dbReference>
<reference evidence="2" key="1">
    <citation type="submission" date="2014-05" db="EMBL/GenBank/DDBJ databases">
        <title>The transcriptome of the halophilic microalga Tetraselmis sp. GSL018 isolated from the Great Salt Lake, Utah.</title>
        <authorList>
            <person name="Jinkerson R.E."/>
            <person name="D'Adamo S."/>
            <person name="Posewitz M.C."/>
        </authorList>
    </citation>
    <scope>NUCLEOTIDE SEQUENCE</scope>
    <source>
        <strain evidence="2">GSL018</strain>
    </source>
</reference>
<name>A0A061S334_9CHLO</name>
<keyword evidence="2" id="KW-0067">ATP-binding</keyword>
<evidence type="ECO:0000313" key="2">
    <source>
        <dbReference type="EMBL" id="JAC79572.1"/>
    </source>
</evidence>
<dbReference type="SUPFAM" id="SSF52540">
    <property type="entry name" value="P-loop containing nucleoside triphosphate hydrolases"/>
    <property type="match status" value="1"/>
</dbReference>
<accession>A0A061S334</accession>
<dbReference type="PANTHER" id="PTHR47957:SF3">
    <property type="entry name" value="ATP-DEPENDENT HELICASE HRQ1"/>
    <property type="match status" value="1"/>
</dbReference>
<dbReference type="InterPro" id="IPR027417">
    <property type="entry name" value="P-loop_NTPase"/>
</dbReference>
<dbReference type="EMBL" id="GBEZ01005774">
    <property type="protein sequence ID" value="JAC79572.1"/>
    <property type="molecule type" value="Transcribed_RNA"/>
</dbReference>
<dbReference type="Gene3D" id="3.40.50.300">
    <property type="entry name" value="P-loop containing nucleotide triphosphate hydrolases"/>
    <property type="match status" value="1"/>
</dbReference>
<dbReference type="GO" id="GO:0043138">
    <property type="term" value="F:3'-5' DNA helicase activity"/>
    <property type="evidence" value="ECO:0007669"/>
    <property type="project" value="TreeGrafter"/>
</dbReference>
<sequence>MVRDGLRDDAHPRIPLPAELESLQRKFQALNGVYSFMIMQHLQATWRNCNRAAQELLETYGHGDRLHADDLQAMALLAPDMIVIRDRTTAVAASSGNGGLANESQGDEGDRDFVIELMEPGRTGSGNALPENQVCGRGGSELGMDAAGSCATGLQGSGGTTGRSPSSAIGMLKHSNTACKRRLAGFRRRLILAAAAALSARGLPHQIDAWLGGVERDKDLHGDSHLLQSDDYRAITVQEACNAIASREGGPDASVAAAHARLASGDPSAPRPPRASKKGCCFDARQLNVDEFLPHLRSLPWYEDQIAHVEAVPERPAQYMRLSTPISGATERALLSRSLHRLYTHQVRAVEAALEGKNVAVAASTASGKSLCYNIPIMEAIAQDAKACAIYIFPTKALAQDQMGAVRRLLEAGFANMAPVVEVYDGDTAPGERDRIRDTAQLVCRDRRGALVHRGVRRAHRPRHQKAAAGLRGALPVLASIHCHLGNDGKPQRAHTGTHWSNRCACC</sequence>
<proteinExistence type="predicted"/>
<dbReference type="GO" id="GO:0005634">
    <property type="term" value="C:nucleus"/>
    <property type="evidence" value="ECO:0007669"/>
    <property type="project" value="TreeGrafter"/>
</dbReference>